<dbReference type="SUPFAM" id="SSF55811">
    <property type="entry name" value="Nudix"/>
    <property type="match status" value="1"/>
</dbReference>
<dbReference type="InterPro" id="IPR047127">
    <property type="entry name" value="MutT-like"/>
</dbReference>
<comment type="similarity">
    <text evidence="2">Belongs to the Nudix hydrolase family.</text>
</comment>
<keyword evidence="4" id="KW-0460">Magnesium</keyword>
<evidence type="ECO:0000313" key="6">
    <source>
        <dbReference type="EMBL" id="AGH95631.1"/>
    </source>
</evidence>
<comment type="cofactor">
    <cofactor evidence="1">
        <name>Mg(2+)</name>
        <dbReference type="ChEBI" id="CHEBI:18420"/>
    </cofactor>
</comment>
<keyword evidence="7" id="KW-1185">Reference proteome</keyword>
<dbReference type="CDD" id="cd03425">
    <property type="entry name" value="NUDIX_MutT_NudA_like"/>
    <property type="match status" value="1"/>
</dbReference>
<sequence length="153" mass="17249">MDIVRGINQSNLMPNQQNKQIIEVVALALRNTVSGRFLLARRKAGGSGAGEWEFPGGKLEVGESPQAGLVREIQEELLFDLSGRSLFRVGSHVHNYSGRLIRIELWLAEVDFSPEFQLVDHDEVNWYELSQMSEVNLSEGDKTFISLLNSYSR</sequence>
<dbReference type="GO" id="GO:0044716">
    <property type="term" value="F:8-oxo-GDP phosphatase activity"/>
    <property type="evidence" value="ECO:0007669"/>
    <property type="project" value="TreeGrafter"/>
</dbReference>
<dbReference type="PROSITE" id="PS51462">
    <property type="entry name" value="NUDIX"/>
    <property type="match status" value="1"/>
</dbReference>
<feature type="domain" description="Nudix hydrolase" evidence="5">
    <location>
        <begin position="20"/>
        <end position="150"/>
    </location>
</feature>
<dbReference type="GO" id="GO:0006281">
    <property type="term" value="P:DNA repair"/>
    <property type="evidence" value="ECO:0007669"/>
    <property type="project" value="InterPro"/>
</dbReference>
<dbReference type="Proteomes" id="UP000012040">
    <property type="component" value="Chromosome"/>
</dbReference>
<dbReference type="eggNOG" id="COG1051">
    <property type="taxonomic scope" value="Bacteria"/>
</dbReference>
<dbReference type="EMBL" id="CP003537">
    <property type="protein sequence ID" value="AGH95631.1"/>
    <property type="molecule type" value="Genomic_DNA"/>
</dbReference>
<evidence type="ECO:0000259" key="5">
    <source>
        <dbReference type="PROSITE" id="PS51462"/>
    </source>
</evidence>
<gene>
    <name evidence="6" type="ORF">A11Q_1415</name>
</gene>
<dbReference type="PRINTS" id="PR00502">
    <property type="entry name" value="NUDIXFAMILY"/>
</dbReference>
<dbReference type="HOGENOM" id="CLU_037162_19_3_7"/>
<dbReference type="AlphaFoldDB" id="M4VC71"/>
<dbReference type="InterPro" id="IPR015797">
    <property type="entry name" value="NUDIX_hydrolase-like_dom_sf"/>
</dbReference>
<dbReference type="PANTHER" id="PTHR47707">
    <property type="entry name" value="8-OXO-DGTP DIPHOSPHATASE"/>
    <property type="match status" value="1"/>
</dbReference>
<name>M4VC71_9BACT</name>
<proteinExistence type="inferred from homology"/>
<evidence type="ECO:0000256" key="2">
    <source>
        <dbReference type="ARBA" id="ARBA00005582"/>
    </source>
</evidence>
<keyword evidence="3 6" id="KW-0378">Hydrolase</keyword>
<evidence type="ECO:0000256" key="1">
    <source>
        <dbReference type="ARBA" id="ARBA00001946"/>
    </source>
</evidence>
<dbReference type="GO" id="GO:0008413">
    <property type="term" value="F:8-oxo-7,8-dihydroguanosine triphosphate pyrophosphatase activity"/>
    <property type="evidence" value="ECO:0007669"/>
    <property type="project" value="TreeGrafter"/>
</dbReference>
<protein>
    <submittedName>
        <fullName evidence="6">MutT/NUDIX family hydrolase /pyrophosphatase</fullName>
    </submittedName>
</protein>
<dbReference type="STRING" id="1184267.A11Q_1415"/>
<evidence type="ECO:0000256" key="3">
    <source>
        <dbReference type="ARBA" id="ARBA00022801"/>
    </source>
</evidence>
<accession>M4VC71</accession>
<dbReference type="PANTHER" id="PTHR47707:SF2">
    <property type="entry name" value="CTP PYROPHOSPHOHYDROLASE"/>
    <property type="match status" value="1"/>
</dbReference>
<evidence type="ECO:0000313" key="7">
    <source>
        <dbReference type="Proteomes" id="UP000012040"/>
    </source>
</evidence>
<dbReference type="PATRIC" id="fig|1184267.3.peg.1433"/>
<dbReference type="GO" id="GO:0044715">
    <property type="term" value="F:8-oxo-dGDP phosphatase activity"/>
    <property type="evidence" value="ECO:0007669"/>
    <property type="project" value="TreeGrafter"/>
</dbReference>
<dbReference type="Gene3D" id="3.90.79.10">
    <property type="entry name" value="Nucleoside Triphosphate Pyrophosphohydrolase"/>
    <property type="match status" value="1"/>
</dbReference>
<dbReference type="KEGG" id="bex:A11Q_1415"/>
<dbReference type="Pfam" id="PF00293">
    <property type="entry name" value="NUDIX"/>
    <property type="match status" value="1"/>
</dbReference>
<dbReference type="GO" id="GO:0035539">
    <property type="term" value="F:8-oxo-7,8-dihydrodeoxyguanosine triphosphate pyrophosphatase activity"/>
    <property type="evidence" value="ECO:0007669"/>
    <property type="project" value="TreeGrafter"/>
</dbReference>
<organism evidence="6 7">
    <name type="scientific">Pseudobdellovibrio exovorus JSS</name>
    <dbReference type="NCBI Taxonomy" id="1184267"/>
    <lineage>
        <taxon>Bacteria</taxon>
        <taxon>Pseudomonadati</taxon>
        <taxon>Bdellovibrionota</taxon>
        <taxon>Bdellovibrionia</taxon>
        <taxon>Bdellovibrionales</taxon>
        <taxon>Pseudobdellovibrionaceae</taxon>
        <taxon>Pseudobdellovibrio</taxon>
    </lineage>
</organism>
<dbReference type="InterPro" id="IPR020476">
    <property type="entry name" value="Nudix_hydrolase"/>
</dbReference>
<reference evidence="6 7" key="1">
    <citation type="journal article" date="2013" name="ISME J.">
        <title>By their genes ye shall know them: genomic signatures of predatory bacteria.</title>
        <authorList>
            <person name="Pasternak Z."/>
            <person name="Pietrokovski S."/>
            <person name="Rotem O."/>
            <person name="Gophna U."/>
            <person name="Lurie-Weinberger M.N."/>
            <person name="Jurkevitch E."/>
        </authorList>
    </citation>
    <scope>NUCLEOTIDE SEQUENCE [LARGE SCALE GENOMIC DNA]</scope>
    <source>
        <strain evidence="6 7">JSS</strain>
    </source>
</reference>
<dbReference type="InterPro" id="IPR000086">
    <property type="entry name" value="NUDIX_hydrolase_dom"/>
</dbReference>
<evidence type="ECO:0000256" key="4">
    <source>
        <dbReference type="ARBA" id="ARBA00022842"/>
    </source>
</evidence>